<dbReference type="EMBL" id="JACAGB010000007">
    <property type="protein sequence ID" value="KAF6353286.1"/>
    <property type="molecule type" value="Genomic_DNA"/>
</dbReference>
<evidence type="ECO:0000313" key="2">
    <source>
        <dbReference type="EMBL" id="KAF6353286.1"/>
    </source>
</evidence>
<protein>
    <submittedName>
        <fullName evidence="2">GLI family zinc finger 2</fullName>
    </submittedName>
</protein>
<name>A0A7J7XV81_PIPKU</name>
<gene>
    <name evidence="2" type="ORF">mPipKuh1_005602</name>
</gene>
<comment type="caution">
    <text evidence="2">The sequence shown here is derived from an EMBL/GenBank/DDBJ whole genome shotgun (WGS) entry which is preliminary data.</text>
</comment>
<reference evidence="2 3" key="1">
    <citation type="journal article" date="2020" name="Nature">
        <title>Six reference-quality genomes reveal evolution of bat adaptations.</title>
        <authorList>
            <person name="Jebb D."/>
            <person name="Huang Z."/>
            <person name="Pippel M."/>
            <person name="Hughes G.M."/>
            <person name="Lavrichenko K."/>
            <person name="Devanna P."/>
            <person name="Winkler S."/>
            <person name="Jermiin L.S."/>
            <person name="Skirmuntt E.C."/>
            <person name="Katzourakis A."/>
            <person name="Burkitt-Gray L."/>
            <person name="Ray D.A."/>
            <person name="Sullivan K.A.M."/>
            <person name="Roscito J.G."/>
            <person name="Kirilenko B.M."/>
            <person name="Davalos L.M."/>
            <person name="Corthals A.P."/>
            <person name="Power M.L."/>
            <person name="Jones G."/>
            <person name="Ransome R.D."/>
            <person name="Dechmann D.K.N."/>
            <person name="Locatelli A.G."/>
            <person name="Puechmaille S.J."/>
            <person name="Fedrigo O."/>
            <person name="Jarvis E.D."/>
            <person name="Hiller M."/>
            <person name="Vernes S.C."/>
            <person name="Myers E.W."/>
            <person name="Teeling E.C."/>
        </authorList>
    </citation>
    <scope>NUCLEOTIDE SEQUENCE [LARGE SCALE GENOMIC DNA]</scope>
    <source>
        <strain evidence="2">MPipKuh1</strain>
        <tissue evidence="2">Flight muscle</tissue>
    </source>
</reference>
<dbReference type="AlphaFoldDB" id="A0A7J7XV81"/>
<feature type="region of interest" description="Disordered" evidence="1">
    <location>
        <begin position="1"/>
        <end position="24"/>
    </location>
</feature>
<evidence type="ECO:0000313" key="3">
    <source>
        <dbReference type="Proteomes" id="UP000558488"/>
    </source>
</evidence>
<accession>A0A7J7XV81</accession>
<proteinExistence type="predicted"/>
<keyword evidence="3" id="KW-1185">Reference proteome</keyword>
<organism evidence="2 3">
    <name type="scientific">Pipistrellus kuhlii</name>
    <name type="common">Kuhl's pipistrelle</name>
    <dbReference type="NCBI Taxonomy" id="59472"/>
    <lineage>
        <taxon>Eukaryota</taxon>
        <taxon>Metazoa</taxon>
        <taxon>Chordata</taxon>
        <taxon>Craniata</taxon>
        <taxon>Vertebrata</taxon>
        <taxon>Euteleostomi</taxon>
        <taxon>Mammalia</taxon>
        <taxon>Eutheria</taxon>
        <taxon>Laurasiatheria</taxon>
        <taxon>Chiroptera</taxon>
        <taxon>Yangochiroptera</taxon>
        <taxon>Vespertilionidae</taxon>
        <taxon>Pipistrellus</taxon>
    </lineage>
</organism>
<evidence type="ECO:0000256" key="1">
    <source>
        <dbReference type="SAM" id="MobiDB-lite"/>
    </source>
</evidence>
<dbReference type="Proteomes" id="UP000558488">
    <property type="component" value="Unassembled WGS sequence"/>
</dbReference>
<sequence>MDTSAPASAAEKKEGKSAIPEGAARKTSALAVAATAAAAAAAQGACHLPP</sequence>